<dbReference type="OrthoDB" id="5876363at2759"/>
<dbReference type="SMART" id="SM00249">
    <property type="entry name" value="PHD"/>
    <property type="match status" value="1"/>
</dbReference>
<dbReference type="InterPro" id="IPR013083">
    <property type="entry name" value="Znf_RING/FYVE/PHD"/>
</dbReference>
<evidence type="ECO:0000256" key="4">
    <source>
        <dbReference type="SAM" id="MobiDB-lite"/>
    </source>
</evidence>
<keyword evidence="1" id="KW-0479">Metal-binding</keyword>
<dbReference type="STRING" id="425265.A8Q7V4"/>
<keyword evidence="3" id="KW-0862">Zinc</keyword>
<evidence type="ECO:0000259" key="5">
    <source>
        <dbReference type="SMART" id="SM00249"/>
    </source>
</evidence>
<dbReference type="Gene3D" id="3.30.40.10">
    <property type="entry name" value="Zinc/RING finger domain, C3HC4 (zinc finger)"/>
    <property type="match status" value="1"/>
</dbReference>
<dbReference type="InParanoid" id="A8Q7V4"/>
<dbReference type="SUPFAM" id="SSF57903">
    <property type="entry name" value="FYVE/PHD zinc finger"/>
    <property type="match status" value="1"/>
</dbReference>
<dbReference type="InterPro" id="IPR052819">
    <property type="entry name" value="Chromatin_regulatory_protein"/>
</dbReference>
<feature type="domain" description="Zinc finger PHD-type" evidence="5">
    <location>
        <begin position="125"/>
        <end position="181"/>
    </location>
</feature>
<dbReference type="OMA" id="TIRLAFW"/>
<dbReference type="AlphaFoldDB" id="A8Q7V4"/>
<feature type="compositionally biased region" description="Polar residues" evidence="4">
    <location>
        <begin position="291"/>
        <end position="306"/>
    </location>
</feature>
<dbReference type="Proteomes" id="UP000008837">
    <property type="component" value="Unassembled WGS sequence"/>
</dbReference>
<dbReference type="GO" id="GO:0008270">
    <property type="term" value="F:zinc ion binding"/>
    <property type="evidence" value="ECO:0007669"/>
    <property type="project" value="UniProtKB-KW"/>
</dbReference>
<gene>
    <name evidence="6" type="ORF">MGL_3134</name>
</gene>
<dbReference type="KEGG" id="mgl:MGL_3134"/>
<evidence type="ECO:0000313" key="7">
    <source>
        <dbReference type="Proteomes" id="UP000008837"/>
    </source>
</evidence>
<feature type="region of interest" description="Disordered" evidence="4">
    <location>
        <begin position="275"/>
        <end position="306"/>
    </location>
</feature>
<evidence type="ECO:0000256" key="3">
    <source>
        <dbReference type="ARBA" id="ARBA00022833"/>
    </source>
</evidence>
<name>A8Q7V4_MALGO</name>
<evidence type="ECO:0000256" key="1">
    <source>
        <dbReference type="ARBA" id="ARBA00022723"/>
    </source>
</evidence>
<dbReference type="RefSeq" id="XP_001729590.1">
    <property type="nucleotide sequence ID" value="XM_001729538.1"/>
</dbReference>
<dbReference type="GO" id="GO:0006357">
    <property type="term" value="P:regulation of transcription by RNA polymerase II"/>
    <property type="evidence" value="ECO:0007669"/>
    <property type="project" value="TreeGrafter"/>
</dbReference>
<feature type="region of interest" description="Disordered" evidence="4">
    <location>
        <begin position="220"/>
        <end position="242"/>
    </location>
</feature>
<protein>
    <recommendedName>
        <fullName evidence="5">Zinc finger PHD-type domain-containing protein</fullName>
    </recommendedName>
</protein>
<keyword evidence="7" id="KW-1185">Reference proteome</keyword>
<dbReference type="InterPro" id="IPR001965">
    <property type="entry name" value="Znf_PHD"/>
</dbReference>
<dbReference type="VEuPathDB" id="FungiDB:MGL_3134"/>
<dbReference type="Pfam" id="PF00628">
    <property type="entry name" value="PHD"/>
    <property type="match status" value="1"/>
</dbReference>
<comment type="caution">
    <text evidence="6">The sequence shown here is derived from an EMBL/GenBank/DDBJ whole genome shotgun (WGS) entry which is preliminary data.</text>
</comment>
<feature type="compositionally biased region" description="Basic and acidic residues" evidence="4">
    <location>
        <begin position="277"/>
        <end position="286"/>
    </location>
</feature>
<dbReference type="InterPro" id="IPR019787">
    <property type="entry name" value="Znf_PHD-finger"/>
</dbReference>
<dbReference type="PANTHER" id="PTHR47636:SF1">
    <property type="entry name" value="TRANSCRIPTIONAL REGULATORY PROTEIN RCO1"/>
    <property type="match status" value="1"/>
</dbReference>
<dbReference type="InterPro" id="IPR011011">
    <property type="entry name" value="Znf_FYVE_PHD"/>
</dbReference>
<dbReference type="EMBL" id="AAYY01000011">
    <property type="protein sequence ID" value="EDP42376.1"/>
    <property type="molecule type" value="Genomic_DNA"/>
</dbReference>
<reference evidence="6 7" key="1">
    <citation type="journal article" date="2007" name="Proc. Natl. Acad. Sci. U.S.A.">
        <title>Dandruff-associated Malassezia genomes reveal convergent and divergent virulence traits shared with plant and human fungal pathogens.</title>
        <authorList>
            <person name="Xu J."/>
            <person name="Saunders C.W."/>
            <person name="Hu P."/>
            <person name="Grant R.A."/>
            <person name="Boekhout T."/>
            <person name="Kuramae E.E."/>
            <person name="Kronstad J.W."/>
            <person name="Deangelis Y.M."/>
            <person name="Reeder N.L."/>
            <person name="Johnstone K.R."/>
            <person name="Leland M."/>
            <person name="Fieno A.M."/>
            <person name="Begley W.M."/>
            <person name="Sun Y."/>
            <person name="Lacey M.P."/>
            <person name="Chaudhary T."/>
            <person name="Keough T."/>
            <person name="Chu L."/>
            <person name="Sears R."/>
            <person name="Yuan B."/>
            <person name="Dawson T.L.Jr."/>
        </authorList>
    </citation>
    <scope>NUCLEOTIDE SEQUENCE [LARGE SCALE GENOMIC DNA]</scope>
    <source>
        <strain evidence="7">ATCC MYA-4612 / CBS 7966</strain>
    </source>
</reference>
<sequence>MPFPNGTLLKLKDANGAGMSNDLRAQRALADDSWFCQVCFAERMPPRVPKGYGPFNVLLQQLETQNPRIFALPSDLRTYYKGVGTAPDGAYVDTTMQRPLKLSRNGFVEERDPYQLRDKHGEPVLCFRCGQSALPSTQQNAHGRRMLSCDFCTLHWHLDCVDPPMAGMPPATRRWRCPAHSLPGQPRLRIPRAPQHIHTIRVPRGAPLPKTRDAYVEVVPDPNDKYFDPDTGSGGSRRAPWDDITLDTDHIRVRYRIPEKTIRLAFWTAISRRRRRQQQEEDRPSSEPHTPASQLPASQLPASLPTTWKPSTCGLDALVDVALGHVQPLTWVPTPNGDTHAEYAAATAASLQPDALAYMTPERTSYDAHTSTASRPDGLHVPTTYVYPQEIQQLREMKRLVETHGGLEHVRRILQALKE</sequence>
<evidence type="ECO:0000256" key="2">
    <source>
        <dbReference type="ARBA" id="ARBA00022771"/>
    </source>
</evidence>
<proteinExistence type="predicted"/>
<accession>A8Q7V4</accession>
<dbReference type="GeneID" id="5853896"/>
<keyword evidence="2" id="KW-0863">Zinc-finger</keyword>
<dbReference type="GO" id="GO:0032221">
    <property type="term" value="C:Rpd3S complex"/>
    <property type="evidence" value="ECO:0007669"/>
    <property type="project" value="TreeGrafter"/>
</dbReference>
<evidence type="ECO:0000313" key="6">
    <source>
        <dbReference type="EMBL" id="EDP42376.1"/>
    </source>
</evidence>
<dbReference type="PANTHER" id="PTHR47636">
    <property type="entry name" value="TRANSCRIPTIONAL REGULATORY PROTEIN RCO1"/>
    <property type="match status" value="1"/>
</dbReference>
<dbReference type="CDD" id="cd15534">
    <property type="entry name" value="PHD2_PHF12_Rco1"/>
    <property type="match status" value="1"/>
</dbReference>
<organism evidence="6 7">
    <name type="scientific">Malassezia globosa (strain ATCC MYA-4612 / CBS 7966)</name>
    <name type="common">Dandruff-associated fungus</name>
    <dbReference type="NCBI Taxonomy" id="425265"/>
    <lineage>
        <taxon>Eukaryota</taxon>
        <taxon>Fungi</taxon>
        <taxon>Dikarya</taxon>
        <taxon>Basidiomycota</taxon>
        <taxon>Ustilaginomycotina</taxon>
        <taxon>Malasseziomycetes</taxon>
        <taxon>Malasseziales</taxon>
        <taxon>Malasseziaceae</taxon>
        <taxon>Malassezia</taxon>
    </lineage>
</organism>